<dbReference type="eggNOG" id="COG0614">
    <property type="taxonomic scope" value="Bacteria"/>
</dbReference>
<dbReference type="EMBL" id="FOHT01000002">
    <property type="protein sequence ID" value="SES78720.1"/>
    <property type="molecule type" value="Genomic_DNA"/>
</dbReference>
<accession>X5DF82</accession>
<dbReference type="Proteomes" id="UP000023772">
    <property type="component" value="Chromosome"/>
</dbReference>
<dbReference type="InterPro" id="IPR026350">
    <property type="entry name" value="GxxExxY"/>
</dbReference>
<dbReference type="AlphaFoldDB" id="X5DF82"/>
<gene>
    <name evidence="1" type="ORF">FH5T_09085</name>
    <name evidence="2" type="ORF">SAMN05444285_10277</name>
</gene>
<reference evidence="1 3" key="1">
    <citation type="submission" date="2014-03" db="EMBL/GenBank/DDBJ databases">
        <title>Complete genome sequence of a deeply braunched marine Bacteroidia bacterium Draconibacterium orientale type strain FH5T.</title>
        <authorList>
            <person name="Li X."/>
            <person name="Wang X."/>
            <person name="Xie Z."/>
            <person name="Du Z."/>
            <person name="Chen G."/>
        </authorList>
    </citation>
    <scope>NUCLEOTIDE SEQUENCE [LARGE SCALE GENOMIC DNA]</scope>
    <source>
        <strain evidence="1 3">FH5</strain>
    </source>
</reference>
<organism evidence="2 4">
    <name type="scientific">Draconibacterium orientale</name>
    <dbReference type="NCBI Taxonomy" id="1168034"/>
    <lineage>
        <taxon>Bacteria</taxon>
        <taxon>Pseudomonadati</taxon>
        <taxon>Bacteroidota</taxon>
        <taxon>Bacteroidia</taxon>
        <taxon>Marinilabiliales</taxon>
        <taxon>Prolixibacteraceae</taxon>
        <taxon>Draconibacterium</taxon>
    </lineage>
</organism>
<dbReference type="OrthoDB" id="1119698at2"/>
<dbReference type="NCBIfam" id="TIGR04256">
    <property type="entry name" value="GxxExxY"/>
    <property type="match status" value="1"/>
</dbReference>
<evidence type="ECO:0000313" key="4">
    <source>
        <dbReference type="Proteomes" id="UP000181981"/>
    </source>
</evidence>
<protein>
    <submittedName>
        <fullName evidence="2">GxxExxY protein</fullName>
    </submittedName>
</protein>
<dbReference type="Proteomes" id="UP000181981">
    <property type="component" value="Unassembled WGS sequence"/>
</dbReference>
<dbReference type="KEGG" id="dori:FH5T_09085"/>
<dbReference type="STRING" id="1168034.FH5T_09085"/>
<evidence type="ECO:0000313" key="2">
    <source>
        <dbReference type="EMBL" id="SES78720.1"/>
    </source>
</evidence>
<evidence type="ECO:0000313" key="1">
    <source>
        <dbReference type="EMBL" id="AHW59694.1"/>
    </source>
</evidence>
<keyword evidence="3" id="KW-1185">Reference proteome</keyword>
<evidence type="ECO:0000313" key="3">
    <source>
        <dbReference type="Proteomes" id="UP000023772"/>
    </source>
</evidence>
<dbReference type="RefSeq" id="WP_038557628.1">
    <property type="nucleotide sequence ID" value="NZ_FOHT01000002.1"/>
</dbReference>
<sequence length="128" mass="14979">MNKERYNQLSKEILDASITVHKEMGPGLLESVYEFCLMKELELRGIVARNQVPVQLIYKGYELNKDYRIDILVENEVIIELKAVEVLLPVHEAQIISHLKLTDKRLGFLINFNVPLLKQGFRRFAYDF</sequence>
<reference evidence="2 4" key="2">
    <citation type="submission" date="2016-10" db="EMBL/GenBank/DDBJ databases">
        <authorList>
            <person name="de Groot N.N."/>
        </authorList>
    </citation>
    <scope>NUCLEOTIDE SEQUENCE [LARGE SCALE GENOMIC DNA]</scope>
    <source>
        <strain evidence="2 4">DSM 25947</strain>
    </source>
</reference>
<name>X5DF82_9BACT</name>
<dbReference type="EMBL" id="CP007451">
    <property type="protein sequence ID" value="AHW59694.1"/>
    <property type="molecule type" value="Genomic_DNA"/>
</dbReference>
<proteinExistence type="predicted"/>
<dbReference type="Pfam" id="PF13366">
    <property type="entry name" value="PDDEXK_3"/>
    <property type="match status" value="1"/>
</dbReference>
<dbReference type="HOGENOM" id="CLU_134960_1_0_10"/>